<dbReference type="GO" id="GO:0000781">
    <property type="term" value="C:chromosome, telomeric region"/>
    <property type="evidence" value="ECO:0007669"/>
    <property type="project" value="InterPro"/>
</dbReference>
<dbReference type="InterPro" id="IPR041028">
    <property type="entry name" value="Cdc13_OB4_dimer"/>
</dbReference>
<dbReference type="EMBL" id="HE650826">
    <property type="protein sequence ID" value="CCF58629.1"/>
    <property type="molecule type" value="Genomic_DNA"/>
</dbReference>
<sequence>MSDSAIKWVSSLHELEGQPDKTPIEIQFISVLTSVTSTCNYYLLQLQDFNENNDCYKVKVRFNCSTSCRLARITISLIYHFFDINMYGKITMDIEDMHLRKLCFVKCTATYISSKGKSALYLNDIEPIRLNDAILATKEKDPAGEKLSQLFNDLIRYEESPENEFKFTKLSGSTSELFDFIENLKFNAIKSKLKDTLFSNLLMQRVNDDSQDTFSSQALDSQQPSTIFLTSKNAMASQDLKSTANDSFESCEEVLPMVEEIVPMIEEIESDSNTSACSQPRKKSKLDTQSSSAIVATALDSQSFEPWSLQSLLASTDDSPKTIRCKIAYHTSDCSRLYITEVGSKEINNLNPMVNCLEIHCDFQFSLKESSIAVIEIVRKRWIFLHNNNDNVNVHSYYWGLSKFENGDYRVIDKEVAKPRTSKDPLILFKDLQLKLGEVKYADMMGLLVSCSFEKSSFTSMVFTDFTTNDIEQKYLFDRFIVSFDNKLQTNEGYRVIMYSNQFDQFNRAVKEKLGTEDIREMMKYNEANLTHCGIVCKLSLKIQFYNNKLNLIARAIEPVLFNTFIDRDTEERMALTYIYNSLARFISLQDLEPYSYVYSKCFPIRKSSQGYITMESPNMSDGVEAVPEYDNVRKYANIPRLNSNVINYKIIDENDIATLNMIRNADDMTLFNITAKLIEYDIDDEDFVNLYVTDDLISKKTIDPNRILKIQIFGRDNINYFKGNNQLGIIGRELVDCQLNFKIVRSMVKLNEYTSIVSWCPIECTLEELKYQLELKTRKASSATQEISIKLEESANYAIQPKVEVLR</sequence>
<dbReference type="GO" id="GO:0000723">
    <property type="term" value="P:telomere maintenance"/>
    <property type="evidence" value="ECO:0007669"/>
    <property type="project" value="InterPro"/>
</dbReference>
<dbReference type="InterPro" id="IPR031749">
    <property type="entry name" value="Cdc13_N"/>
</dbReference>
<dbReference type="HOGENOM" id="CLU_011303_0_0_1"/>
<dbReference type="GO" id="GO:0003677">
    <property type="term" value="F:DNA binding"/>
    <property type="evidence" value="ECO:0007669"/>
    <property type="project" value="InterPro"/>
</dbReference>
<keyword evidence="3" id="KW-1185">Reference proteome</keyword>
<gene>
    <name evidence="2" type="primary">KAFR0F00320</name>
    <name evidence="2" type="ORF">KAFR_0F00320</name>
</gene>
<name>H2AW79_KAZAF</name>
<reference evidence="2 3" key="1">
    <citation type="journal article" date="2011" name="Proc. Natl. Acad. Sci. U.S.A.">
        <title>Evolutionary erosion of yeast sex chromosomes by mating-type switching accidents.</title>
        <authorList>
            <person name="Gordon J.L."/>
            <person name="Armisen D."/>
            <person name="Proux-Wera E."/>
            <person name="Oheigeartaigh S.S."/>
            <person name="Byrne K.P."/>
            <person name="Wolfe K.H."/>
        </authorList>
    </citation>
    <scope>NUCLEOTIDE SEQUENCE [LARGE SCALE GENOMIC DNA]</scope>
    <source>
        <strain evidence="3">ATCC 22294 / BCRC 22015 / CBS 2517 / CECT 1963 / NBRC 1671 / NRRL Y-8276</strain>
    </source>
</reference>
<evidence type="ECO:0000313" key="3">
    <source>
        <dbReference type="Proteomes" id="UP000005220"/>
    </source>
</evidence>
<dbReference type="Gene3D" id="2.40.50.140">
    <property type="entry name" value="Nucleic acid-binding proteins"/>
    <property type="match status" value="1"/>
</dbReference>
<dbReference type="InterPro" id="IPR012340">
    <property type="entry name" value="NA-bd_OB-fold"/>
</dbReference>
<evidence type="ECO:0000259" key="1">
    <source>
        <dbReference type="SMART" id="SM00976"/>
    </source>
</evidence>
<dbReference type="OrthoDB" id="4067010at2759"/>
<dbReference type="Proteomes" id="UP000005220">
    <property type="component" value="Chromosome 6"/>
</dbReference>
<organism evidence="2 3">
    <name type="scientific">Kazachstania africana (strain ATCC 22294 / BCRC 22015 / CBS 2517 / CECT 1963 / NBRC 1671 / NRRL Y-8276)</name>
    <name type="common">Yeast</name>
    <name type="synonym">Kluyveromyces africanus</name>
    <dbReference type="NCBI Taxonomy" id="1071382"/>
    <lineage>
        <taxon>Eukaryota</taxon>
        <taxon>Fungi</taxon>
        <taxon>Dikarya</taxon>
        <taxon>Ascomycota</taxon>
        <taxon>Saccharomycotina</taxon>
        <taxon>Saccharomycetes</taxon>
        <taxon>Saccharomycetales</taxon>
        <taxon>Saccharomycetaceae</taxon>
        <taxon>Kazachstania</taxon>
    </lineage>
</organism>
<dbReference type="SUPFAM" id="SSF50249">
    <property type="entry name" value="Nucleic acid-binding proteins"/>
    <property type="match status" value="1"/>
</dbReference>
<accession>H2AW79</accession>
<dbReference type="Gene3D" id="2.40.50.800">
    <property type="match status" value="1"/>
</dbReference>
<dbReference type="STRING" id="1071382.H2AW79"/>
<dbReference type="RefSeq" id="XP_003957764.1">
    <property type="nucleotide sequence ID" value="XM_003957715.1"/>
</dbReference>
<dbReference type="InterPro" id="IPR011564">
    <property type="entry name" value="Telomer_end-bd_POT1/Cdc13"/>
</dbReference>
<evidence type="ECO:0000313" key="2">
    <source>
        <dbReference type="EMBL" id="CCF58629.1"/>
    </source>
</evidence>
<dbReference type="InParanoid" id="H2AW79"/>
<dbReference type="SMART" id="SM00976">
    <property type="entry name" value="Telo_bind"/>
    <property type="match status" value="1"/>
</dbReference>
<protein>
    <recommendedName>
        <fullName evidence="1">Telomeric single stranded DNA binding POT1/Cdc13 domain-containing protein</fullName>
    </recommendedName>
</protein>
<dbReference type="AlphaFoldDB" id="H2AW79"/>
<dbReference type="Gene3D" id="2.40.50.810">
    <property type="match status" value="1"/>
</dbReference>
<proteinExistence type="predicted"/>
<dbReference type="eggNOG" id="ENOG502QU50">
    <property type="taxonomic scope" value="Eukaryota"/>
</dbReference>
<dbReference type="Pfam" id="PF02765">
    <property type="entry name" value="POT1"/>
    <property type="match status" value="1"/>
</dbReference>
<feature type="domain" description="Telomeric single stranded DNA binding POT1/Cdc13" evidence="1">
    <location>
        <begin position="426"/>
        <end position="584"/>
    </location>
</feature>
<dbReference type="GeneID" id="13884097"/>
<dbReference type="Pfam" id="PF18233">
    <property type="entry name" value="Cdc13_OB4_dimer"/>
    <property type="match status" value="1"/>
</dbReference>
<dbReference type="KEGG" id="kaf:KAFR_0F00320"/>
<dbReference type="Pfam" id="PF16853">
    <property type="entry name" value="CDC13_N"/>
    <property type="match status" value="1"/>
</dbReference>
<dbReference type="FunCoup" id="H2AW79">
    <property type="interactions" value="86"/>
</dbReference>